<evidence type="ECO:0000256" key="1">
    <source>
        <dbReference type="ARBA" id="ARBA00010790"/>
    </source>
</evidence>
<feature type="domain" description="4Fe-4S ferredoxin-type" evidence="8">
    <location>
        <begin position="160"/>
        <end position="189"/>
    </location>
</feature>
<dbReference type="InterPro" id="IPR017900">
    <property type="entry name" value="4Fe4S_Fe_S_CS"/>
</dbReference>
<dbReference type="AlphaFoldDB" id="A0A329QT54"/>
<dbReference type="GO" id="GO:0051536">
    <property type="term" value="F:iron-sulfur cluster binding"/>
    <property type="evidence" value="ECO:0007669"/>
    <property type="project" value="UniProtKB-KW"/>
</dbReference>
<dbReference type="SUPFAM" id="SSF51905">
    <property type="entry name" value="FAD/NAD(P)-binding domain"/>
    <property type="match status" value="1"/>
</dbReference>
<gene>
    <name evidence="9" type="ORF">DPM12_09435</name>
</gene>
<keyword evidence="5" id="KW-0560">Oxidoreductase</keyword>
<keyword evidence="4" id="KW-0274">FAD</keyword>
<dbReference type="InterPro" id="IPR003953">
    <property type="entry name" value="FAD-dep_OxRdtase_2_FAD-bd"/>
</dbReference>
<evidence type="ECO:0000313" key="9">
    <source>
        <dbReference type="EMBL" id="RAW15457.1"/>
    </source>
</evidence>
<evidence type="ECO:0000256" key="6">
    <source>
        <dbReference type="ARBA" id="ARBA00023004"/>
    </source>
</evidence>
<evidence type="ECO:0000259" key="8">
    <source>
        <dbReference type="PROSITE" id="PS51379"/>
    </source>
</evidence>
<accession>A0A329QT54</accession>
<dbReference type="RefSeq" id="WP_112258060.1">
    <property type="nucleotide sequence ID" value="NZ_QMIG01000006.1"/>
</dbReference>
<keyword evidence="2" id="KW-0285">Flavoprotein</keyword>
<dbReference type="PRINTS" id="PR00411">
    <property type="entry name" value="PNDRDTASEI"/>
</dbReference>
<evidence type="ECO:0000256" key="3">
    <source>
        <dbReference type="ARBA" id="ARBA00022723"/>
    </source>
</evidence>
<dbReference type="Proteomes" id="UP000250462">
    <property type="component" value="Unassembled WGS sequence"/>
</dbReference>
<dbReference type="InterPro" id="IPR017896">
    <property type="entry name" value="4Fe4S_Fe-S-bd"/>
</dbReference>
<dbReference type="PROSITE" id="PS00198">
    <property type="entry name" value="4FE4S_FER_1"/>
    <property type="match status" value="1"/>
</dbReference>
<evidence type="ECO:0000256" key="4">
    <source>
        <dbReference type="ARBA" id="ARBA00022827"/>
    </source>
</evidence>
<dbReference type="PANTHER" id="PTHR46056">
    <property type="entry name" value="LONG-CHAIN-ALCOHOL OXIDASE"/>
    <property type="match status" value="1"/>
</dbReference>
<dbReference type="Pfam" id="PF00890">
    <property type="entry name" value="FAD_binding_2"/>
    <property type="match status" value="1"/>
</dbReference>
<dbReference type="InterPro" id="IPR036188">
    <property type="entry name" value="FAD/NAD-bd_sf"/>
</dbReference>
<dbReference type="EMBL" id="QMIG01000006">
    <property type="protein sequence ID" value="RAW15457.1"/>
    <property type="molecule type" value="Genomic_DNA"/>
</dbReference>
<name>A0A329QT54_9ACTN</name>
<sequence>MAEYRDVVVVGSGAGGGIVATRLAEEGRRVLLIESGGYHLAGSYNRWELRASRQLWNPPRFARTREDGSRPIVMVSGKSVGGSTNINTKVGIRAQPQDYRKWYEAAGLTGANGRPFGAADLDPWFDRVEQRMQVRRRADWSHSVRVVERGFRALGHELHPVMSYTNEDCESCGSCTAGCPTNAGGTTLNRYIHGAVVRGQLEVAADSEVREIRTVPTAGGRREASGVEYVDPDGQHVVVEAPVVVVAAGAMVTPQLLQLSGLDRLGTPASSLIGTTLGTHTSRMVHGVFDQIMDAHVVYPITAHCKDFADDTAGGFVVEATTLLDPIALASNLVDTDFRPLWGEPLSRVMNNYRYLAAVFMMTNDSNVGVVRATEDLVGEFEVPIPDEDQRRLDDAFAFCHEVLRAAGARDVVPTGYLTSHMQGSVRMGGDPERSACDPNQQLWDVDGLYVGDASAISRTLTFNPSLTIMALAERLAQHIHDNTAERLPALAAA</sequence>
<evidence type="ECO:0000256" key="5">
    <source>
        <dbReference type="ARBA" id="ARBA00023002"/>
    </source>
</evidence>
<reference evidence="9 10" key="1">
    <citation type="submission" date="2018-06" db="EMBL/GenBank/DDBJ databases">
        <title>Phytoactinopolyspora halophila sp. nov., a novel halophilic actinomycete isolated from a saline soil in China.</title>
        <authorList>
            <person name="Tang S.-K."/>
        </authorList>
    </citation>
    <scope>NUCLEOTIDE SEQUENCE [LARGE SCALE GENOMIC DNA]</scope>
    <source>
        <strain evidence="9 10">YIM 96934</strain>
    </source>
</reference>
<keyword evidence="6" id="KW-0408">Iron</keyword>
<dbReference type="Pfam" id="PF05199">
    <property type="entry name" value="GMC_oxred_C"/>
    <property type="match status" value="1"/>
</dbReference>
<dbReference type="OrthoDB" id="9798604at2"/>
<comment type="caution">
    <text evidence="9">The sequence shown here is derived from an EMBL/GenBank/DDBJ whole genome shotgun (WGS) entry which is preliminary data.</text>
</comment>
<protein>
    <recommendedName>
        <fullName evidence="8">4Fe-4S ferredoxin-type domain-containing protein</fullName>
    </recommendedName>
</protein>
<organism evidence="9 10">
    <name type="scientific">Phytoactinopolyspora halophila</name>
    <dbReference type="NCBI Taxonomy" id="1981511"/>
    <lineage>
        <taxon>Bacteria</taxon>
        <taxon>Bacillati</taxon>
        <taxon>Actinomycetota</taxon>
        <taxon>Actinomycetes</taxon>
        <taxon>Jiangellales</taxon>
        <taxon>Jiangellaceae</taxon>
        <taxon>Phytoactinopolyspora</taxon>
    </lineage>
</organism>
<evidence type="ECO:0000256" key="7">
    <source>
        <dbReference type="ARBA" id="ARBA00023014"/>
    </source>
</evidence>
<keyword evidence="3" id="KW-0479">Metal-binding</keyword>
<keyword evidence="10" id="KW-1185">Reference proteome</keyword>
<evidence type="ECO:0000256" key="2">
    <source>
        <dbReference type="ARBA" id="ARBA00022630"/>
    </source>
</evidence>
<dbReference type="Pfam" id="PF00732">
    <property type="entry name" value="GMC_oxred_N"/>
    <property type="match status" value="1"/>
</dbReference>
<dbReference type="GO" id="GO:0046872">
    <property type="term" value="F:metal ion binding"/>
    <property type="evidence" value="ECO:0007669"/>
    <property type="project" value="UniProtKB-KW"/>
</dbReference>
<comment type="similarity">
    <text evidence="1">Belongs to the GMC oxidoreductase family.</text>
</comment>
<dbReference type="GO" id="GO:0016614">
    <property type="term" value="F:oxidoreductase activity, acting on CH-OH group of donors"/>
    <property type="evidence" value="ECO:0007669"/>
    <property type="project" value="InterPro"/>
</dbReference>
<dbReference type="InterPro" id="IPR000172">
    <property type="entry name" value="GMC_OxRdtase_N"/>
</dbReference>
<proteinExistence type="inferred from homology"/>
<keyword evidence="7" id="KW-0411">Iron-sulfur</keyword>
<evidence type="ECO:0000313" key="10">
    <source>
        <dbReference type="Proteomes" id="UP000250462"/>
    </source>
</evidence>
<dbReference type="PROSITE" id="PS51379">
    <property type="entry name" value="4FE4S_FER_2"/>
    <property type="match status" value="1"/>
</dbReference>
<dbReference type="PANTHER" id="PTHR46056:SF12">
    <property type="entry name" value="LONG-CHAIN-ALCOHOL OXIDASE"/>
    <property type="match status" value="1"/>
</dbReference>
<dbReference type="GO" id="GO:0050660">
    <property type="term" value="F:flavin adenine dinucleotide binding"/>
    <property type="evidence" value="ECO:0007669"/>
    <property type="project" value="InterPro"/>
</dbReference>
<dbReference type="Gene3D" id="3.50.50.60">
    <property type="entry name" value="FAD/NAD(P)-binding domain"/>
    <property type="match status" value="2"/>
</dbReference>
<dbReference type="InterPro" id="IPR007867">
    <property type="entry name" value="GMC_OxRtase_C"/>
</dbReference>